<proteinExistence type="predicted"/>
<evidence type="ECO:0000256" key="1">
    <source>
        <dbReference type="ARBA" id="ARBA00022679"/>
    </source>
</evidence>
<dbReference type="Gene3D" id="3.30.559.10">
    <property type="entry name" value="Chloramphenicol acetyltransferase-like domain"/>
    <property type="match status" value="2"/>
</dbReference>
<evidence type="ECO:0000259" key="2">
    <source>
        <dbReference type="Pfam" id="PF22664"/>
    </source>
</evidence>
<protein>
    <submittedName>
        <fullName evidence="3">CIC11C00000004720</fullName>
    </submittedName>
</protein>
<dbReference type="EMBL" id="LT635767">
    <property type="protein sequence ID" value="SGZ55683.1"/>
    <property type="molecule type" value="Genomic_DNA"/>
</dbReference>
<dbReference type="AlphaFoldDB" id="A0A1L0BWR8"/>
<dbReference type="PANTHER" id="PTHR31896">
    <property type="entry name" value="FAMILY REGULATORY PROTEIN, PUTATIVE (AFU_ORTHOLOGUE AFUA_3G14730)-RELATED"/>
    <property type="match status" value="1"/>
</dbReference>
<dbReference type="Proteomes" id="UP000182259">
    <property type="component" value="Chromosome IV"/>
</dbReference>
<reference evidence="3 4" key="1">
    <citation type="submission" date="2016-10" db="EMBL/GenBank/DDBJ databases">
        <authorList>
            <person name="de Groot N.N."/>
        </authorList>
    </citation>
    <scope>NUCLEOTIDE SEQUENCE [LARGE SCALE GENOMIC DNA]</scope>
    <source>
        <strain evidence="3 4">PYCC 4715</strain>
    </source>
</reference>
<name>A0A1L0BWR8_9ASCO</name>
<evidence type="ECO:0000313" key="4">
    <source>
        <dbReference type="Proteomes" id="UP000182259"/>
    </source>
</evidence>
<evidence type="ECO:0000313" key="3">
    <source>
        <dbReference type="EMBL" id="SGZ55683.1"/>
    </source>
</evidence>
<dbReference type="InterPro" id="IPR054710">
    <property type="entry name" value="Tri101-like_N"/>
</dbReference>
<keyword evidence="1" id="KW-0808">Transferase</keyword>
<organism evidence="3 4">
    <name type="scientific">Sungouiella intermedia</name>
    <dbReference type="NCBI Taxonomy" id="45354"/>
    <lineage>
        <taxon>Eukaryota</taxon>
        <taxon>Fungi</taxon>
        <taxon>Dikarya</taxon>
        <taxon>Ascomycota</taxon>
        <taxon>Saccharomycotina</taxon>
        <taxon>Pichiomycetes</taxon>
        <taxon>Metschnikowiaceae</taxon>
        <taxon>Sungouiella</taxon>
    </lineage>
</organism>
<feature type="domain" description="Trichothecene 3-O-acetyltransferase-like N-terminal" evidence="2">
    <location>
        <begin position="16"/>
        <end position="162"/>
    </location>
</feature>
<dbReference type="PANTHER" id="PTHR31896:SF64">
    <property type="entry name" value="TRICHOTHECENE 3-O-ACETYLTRANSFERASE"/>
    <property type="match status" value="1"/>
</dbReference>
<accession>A0A1L0BWR8</accession>
<dbReference type="GO" id="GO:0016740">
    <property type="term" value="F:transferase activity"/>
    <property type="evidence" value="ECO:0007669"/>
    <property type="project" value="UniProtKB-KW"/>
</dbReference>
<dbReference type="Pfam" id="PF22664">
    <property type="entry name" value="TRI-like_N"/>
    <property type="match status" value="1"/>
</dbReference>
<gene>
    <name evidence="3" type="ORF">SAMEA4029009_CIC11G00000004720</name>
</gene>
<dbReference type="InterPro" id="IPR051283">
    <property type="entry name" value="Sec_Metabolite_Acyltrans"/>
</dbReference>
<dbReference type="InterPro" id="IPR023213">
    <property type="entry name" value="CAT-like_dom_sf"/>
</dbReference>
<sequence length="439" mass="48913">MKDIVLEIFAQQPLEIYTQICFCYAFGDNSRDLVVEILQNGLQSLTTSFPWVSGQVIKDTESGLYKITSLGDTPRLIVKDLTESLSMDKLRNAGFPCSMLDEETIAPRSTLPGVFSDSEESPCFLIQASFIQKGLILTFLAHHQVFDGTGEGQIISLLSKACRGEPFTAEELATGNMNRENIVKLFTEEEEKEYGELKIGLEKQIIPEKPLTFEPAESFWATFTFSADSLKELKALASQNLRSVPFVSTDDTLTAFIWQTLSRARSSRLPESSKTSIARAINVRPYLGIPSTYPGVINNMTYNDYELRDIVQLPLGEVASSLRSRIDKRTSQLAKDSRALATLIDATRDSPITSATASIYVPSDIALSSWAQQNSYSLDFGLNLGKPESVRRPQFTPVESLAYILPKSLEGDISVVICLREEDMEKLRSEIGKYAQYVR</sequence>